<evidence type="ECO:0000313" key="2">
    <source>
        <dbReference type="Proteomes" id="UP000199518"/>
    </source>
</evidence>
<keyword evidence="2" id="KW-1185">Reference proteome</keyword>
<gene>
    <name evidence="1" type="ORF">SAMN05421753_12521</name>
</gene>
<sequence>MFKRLLGTILIGAFGSLTWLLVAPTSLSQDAKPPKRSMAPFDRSLFDRKDLVFGSEIGAWDQDGGTALKNPQDRSHIRDARIRIIRWGLWAKFEYMQEGGSTPRQTLARFNEVVDGIADVGAIPCIKLPPIWPKQGDAAIDAWNIGWLKEIVKNAGKRVPLYEFANEPDWYQKWDAATYSAHWKRVVPELKKYARSQGFEIFVGGPAMANSYPQNVAYLEEFLKQTAAAYRESGNRDVVPDFVSSHTYLTEKENSTPASMLARIDAWGNFYDQVRRAIDSAYQGLNDPSGKPLAPQIKIADSEFNYTINNKNTLAEDQAYADAYVQAMYRMLRRHDVWMANIFTIASHKGGALDLLNADGSPKPLYKSFKAVSLSDPFNAPRVQK</sequence>
<dbReference type="RefSeq" id="WP_139228684.1">
    <property type="nucleotide sequence ID" value="NZ_FOQD01000025.1"/>
</dbReference>
<dbReference type="STRING" id="1576369.SAMN05421753_12521"/>
<dbReference type="AlphaFoldDB" id="A0A1I3SQA4"/>
<evidence type="ECO:0000313" key="1">
    <source>
        <dbReference type="EMBL" id="SFJ60382.1"/>
    </source>
</evidence>
<dbReference type="Gene3D" id="3.20.20.80">
    <property type="entry name" value="Glycosidases"/>
    <property type="match status" value="1"/>
</dbReference>
<keyword evidence="1" id="KW-0378">Hydrolase</keyword>
<organism evidence="1 2">
    <name type="scientific">Planctomicrobium piriforme</name>
    <dbReference type="NCBI Taxonomy" id="1576369"/>
    <lineage>
        <taxon>Bacteria</taxon>
        <taxon>Pseudomonadati</taxon>
        <taxon>Planctomycetota</taxon>
        <taxon>Planctomycetia</taxon>
        <taxon>Planctomycetales</taxon>
        <taxon>Planctomycetaceae</taxon>
        <taxon>Planctomicrobium</taxon>
    </lineage>
</organism>
<proteinExistence type="predicted"/>
<dbReference type="OrthoDB" id="9805896at2"/>
<dbReference type="Proteomes" id="UP000199518">
    <property type="component" value="Unassembled WGS sequence"/>
</dbReference>
<dbReference type="InterPro" id="IPR017853">
    <property type="entry name" value="GH"/>
</dbReference>
<protein>
    <submittedName>
        <fullName evidence="1">Glycosyl hydrolases family 39</fullName>
    </submittedName>
</protein>
<reference evidence="2" key="1">
    <citation type="submission" date="2016-10" db="EMBL/GenBank/DDBJ databases">
        <authorList>
            <person name="Varghese N."/>
            <person name="Submissions S."/>
        </authorList>
    </citation>
    <scope>NUCLEOTIDE SEQUENCE [LARGE SCALE GENOMIC DNA]</scope>
    <source>
        <strain evidence="2">DSM 26348</strain>
    </source>
</reference>
<accession>A0A1I3SQA4</accession>
<dbReference type="EMBL" id="FOQD01000025">
    <property type="protein sequence ID" value="SFJ60382.1"/>
    <property type="molecule type" value="Genomic_DNA"/>
</dbReference>
<dbReference type="GO" id="GO:0016787">
    <property type="term" value="F:hydrolase activity"/>
    <property type="evidence" value="ECO:0007669"/>
    <property type="project" value="UniProtKB-KW"/>
</dbReference>
<name>A0A1I3SQA4_9PLAN</name>
<dbReference type="SUPFAM" id="SSF51445">
    <property type="entry name" value="(Trans)glycosidases"/>
    <property type="match status" value="1"/>
</dbReference>